<dbReference type="Pfam" id="PF01593">
    <property type="entry name" value="Amino_oxidase"/>
    <property type="match status" value="1"/>
</dbReference>
<organism evidence="4 5">
    <name type="scientific">Nocardioides oceani</name>
    <dbReference type="NCBI Taxonomy" id="3058369"/>
    <lineage>
        <taxon>Bacteria</taxon>
        <taxon>Bacillati</taxon>
        <taxon>Actinomycetota</taxon>
        <taxon>Actinomycetes</taxon>
        <taxon>Propionibacteriales</taxon>
        <taxon>Nocardioidaceae</taxon>
        <taxon>Nocardioides</taxon>
    </lineage>
</organism>
<accession>A0ABT8FIP1</accession>
<dbReference type="Proteomes" id="UP001168620">
    <property type="component" value="Unassembled WGS sequence"/>
</dbReference>
<reference evidence="4" key="1">
    <citation type="submission" date="2023-06" db="EMBL/GenBank/DDBJ databases">
        <title>Draft genome sequence of Nocardioides sp. SOB77.</title>
        <authorList>
            <person name="Zhang G."/>
        </authorList>
    </citation>
    <scope>NUCLEOTIDE SEQUENCE</scope>
    <source>
        <strain evidence="4">SOB77</strain>
    </source>
</reference>
<evidence type="ECO:0000313" key="4">
    <source>
        <dbReference type="EMBL" id="MDN4174257.1"/>
    </source>
</evidence>
<dbReference type="EMBL" id="JAUHJQ010000006">
    <property type="protein sequence ID" value="MDN4174257.1"/>
    <property type="molecule type" value="Genomic_DNA"/>
</dbReference>
<dbReference type="InterPro" id="IPR002937">
    <property type="entry name" value="Amino_oxidase"/>
</dbReference>
<evidence type="ECO:0000313" key="5">
    <source>
        <dbReference type="Proteomes" id="UP001168620"/>
    </source>
</evidence>
<dbReference type="SUPFAM" id="SSF51905">
    <property type="entry name" value="FAD/NAD(P)-binding domain"/>
    <property type="match status" value="1"/>
</dbReference>
<comment type="caution">
    <text evidence="4">The sequence shown here is derived from an EMBL/GenBank/DDBJ whole genome shotgun (WGS) entry which is preliminary data.</text>
</comment>
<protein>
    <submittedName>
        <fullName evidence="4">NAD(P)/FAD-dependent oxidoreductase</fullName>
        <ecNumber evidence="4">1.-.-.-</ecNumber>
    </submittedName>
</protein>
<evidence type="ECO:0000259" key="3">
    <source>
        <dbReference type="Pfam" id="PF01593"/>
    </source>
</evidence>
<keyword evidence="2 4" id="KW-0560">Oxidoreductase</keyword>
<evidence type="ECO:0000256" key="1">
    <source>
        <dbReference type="ARBA" id="ARBA00001974"/>
    </source>
</evidence>
<dbReference type="InterPro" id="IPR001613">
    <property type="entry name" value="Flavin_amine_oxidase"/>
</dbReference>
<keyword evidence="5" id="KW-1185">Reference proteome</keyword>
<feature type="domain" description="Amine oxidase" evidence="3">
    <location>
        <begin position="19"/>
        <end position="425"/>
    </location>
</feature>
<dbReference type="EC" id="1.-.-.-" evidence="4"/>
<evidence type="ECO:0000256" key="2">
    <source>
        <dbReference type="ARBA" id="ARBA00023002"/>
    </source>
</evidence>
<dbReference type="InterPro" id="IPR036188">
    <property type="entry name" value="FAD/NAD-bd_sf"/>
</dbReference>
<comment type="cofactor">
    <cofactor evidence="1">
        <name>FAD</name>
        <dbReference type="ChEBI" id="CHEBI:57692"/>
    </cofactor>
</comment>
<dbReference type="Gene3D" id="3.50.50.60">
    <property type="entry name" value="FAD/NAD(P)-binding domain"/>
    <property type="match status" value="1"/>
</dbReference>
<sequence length="436" mass="45684">MGRAGREVEADVVVVGAGLAGLRCARVLVDAGLDVVVLEATDRVGGRVRTDRVDGFLVDHGFQLLNPAYPAVRRWVDVDALALQAFPAGVLARTEQGAELLADPLRELGLTGRTARSVAVRPREVLALLRWARPAVGRGRELADRVVPRRGDLTLRDSLDRAGVHGLLRRVLERFLAGVLLDASGATADAYALLLARTFATGTPALPADGMAALPAQLAAGLEDRVRLRCPVEGIDTSRDEPVLLTADGATRARHVVVATDGATAHRLAGTPTPSPRGVVTQWWAVDDLAGRRDALAPGVLAVDARTRPTGPAVNAAVVSSAAPSYAPAGRHLVQASAVVGPGAAPPSEGRMRRHAADLLGLADTGWGELARHELPRALPAQPVPFAVRRPVVVRPGLVVCGDHRDTASIQGALVSGQRAARAVLGSRDRDRADHA</sequence>
<dbReference type="PRINTS" id="PR00757">
    <property type="entry name" value="AMINEOXDASEF"/>
</dbReference>
<dbReference type="GO" id="GO:0016491">
    <property type="term" value="F:oxidoreductase activity"/>
    <property type="evidence" value="ECO:0007669"/>
    <property type="project" value="UniProtKB-KW"/>
</dbReference>
<dbReference type="RefSeq" id="WP_300953355.1">
    <property type="nucleotide sequence ID" value="NZ_JAUHJQ010000006.1"/>
</dbReference>
<proteinExistence type="predicted"/>
<name>A0ABT8FIP1_9ACTN</name>
<gene>
    <name evidence="4" type="ORF">QWY28_14935</name>
</gene>
<dbReference type="PANTHER" id="PTHR42841">
    <property type="entry name" value="AMINE OXIDASE"/>
    <property type="match status" value="1"/>
</dbReference>